<evidence type="ECO:0000313" key="1">
    <source>
        <dbReference type="EMBL" id="QGU00213.1"/>
    </source>
</evidence>
<evidence type="ECO:0000313" key="2">
    <source>
        <dbReference type="Proteomes" id="UP000426444"/>
    </source>
</evidence>
<dbReference type="KEGG" id="salq:SYNTR_1619"/>
<dbReference type="OrthoDB" id="1798658at2"/>
<proteinExistence type="predicted"/>
<gene>
    <name evidence="1" type="ORF">SYNTR_1619</name>
</gene>
<protein>
    <submittedName>
        <fullName evidence="1">Uncharacterized protein</fullName>
    </submittedName>
</protein>
<organism evidence="1 2">
    <name type="scientific">Candidatus Syntrophocurvum alkaliphilum</name>
    <dbReference type="NCBI Taxonomy" id="2293317"/>
    <lineage>
        <taxon>Bacteria</taxon>
        <taxon>Bacillati</taxon>
        <taxon>Bacillota</taxon>
        <taxon>Clostridia</taxon>
        <taxon>Eubacteriales</taxon>
        <taxon>Syntrophomonadaceae</taxon>
        <taxon>Candidatus Syntrophocurvum</taxon>
    </lineage>
</organism>
<sequence>MQLQRGQIVNKEQFLKNSSYAKEEYEGLIVAADDQSGFYNFGLQLDEDKIMVVDKDVKESMVETKLQNWVAQIEPIKQKYNAGSDLQNYIKDH</sequence>
<dbReference type="EMBL" id="CP046457">
    <property type="protein sequence ID" value="QGU00213.1"/>
    <property type="molecule type" value="Genomic_DNA"/>
</dbReference>
<dbReference type="RefSeq" id="WP_156204024.1">
    <property type="nucleotide sequence ID" value="NZ_CP046457.1"/>
</dbReference>
<name>A0A6I6DHE9_9FIRM</name>
<keyword evidence="2" id="KW-1185">Reference proteome</keyword>
<dbReference type="Proteomes" id="UP000426444">
    <property type="component" value="Chromosome"/>
</dbReference>
<dbReference type="AlphaFoldDB" id="A0A6I6DHE9"/>
<accession>A0A6I6DHE9</accession>
<reference evidence="2" key="1">
    <citation type="journal article" date="2019" name="Microbiology">
        <title>Complete Genome Sequence of an Uncultured Bacterium of the Candidate Phylum Bipolaricaulota.</title>
        <authorList>
            <person name="Kadnikov V.V."/>
            <person name="Mardanov A.V."/>
            <person name="Beletsky A.V."/>
            <person name="Frank Y.A."/>
            <person name="Karnachuk O.V."/>
            <person name="Ravin N.V."/>
        </authorList>
    </citation>
    <scope>NUCLEOTIDE SEQUENCE [LARGE SCALE GENOMIC DNA]</scope>
</reference>